<dbReference type="PANTHER" id="PTHR13318:SF190">
    <property type="entry name" value="PARTNER OF PAIRED, ISOFORM B"/>
    <property type="match status" value="1"/>
</dbReference>
<dbReference type="GO" id="GO:0019005">
    <property type="term" value="C:SCF ubiquitin ligase complex"/>
    <property type="evidence" value="ECO:0007669"/>
    <property type="project" value="TreeGrafter"/>
</dbReference>
<dbReference type="InterPro" id="IPR032675">
    <property type="entry name" value="LRR_dom_sf"/>
</dbReference>
<comment type="caution">
    <text evidence="3">The sequence shown here is derived from an EMBL/GenBank/DDBJ whole genome shotgun (WGS) entry which is preliminary data.</text>
</comment>
<dbReference type="GO" id="GO:0005930">
    <property type="term" value="C:axoneme"/>
    <property type="evidence" value="ECO:0007669"/>
    <property type="project" value="UniProtKB-SubCell"/>
</dbReference>
<dbReference type="GO" id="GO:0031146">
    <property type="term" value="P:SCF-dependent proteasomal ubiquitin-dependent protein catabolic process"/>
    <property type="evidence" value="ECO:0007669"/>
    <property type="project" value="TreeGrafter"/>
</dbReference>
<dbReference type="Proteomes" id="UP000722791">
    <property type="component" value="Unassembled WGS sequence"/>
</dbReference>
<dbReference type="AlphaFoldDB" id="A0A8J4G5I1"/>
<accession>A0A8J4G5I1</accession>
<feature type="compositionally biased region" description="Polar residues" evidence="2">
    <location>
        <begin position="269"/>
        <end position="285"/>
    </location>
</feature>
<name>A0A8J4G5I1_9CHLO</name>
<dbReference type="Gene3D" id="3.80.10.10">
    <property type="entry name" value="Ribonuclease Inhibitor"/>
    <property type="match status" value="2"/>
</dbReference>
<evidence type="ECO:0000313" key="4">
    <source>
        <dbReference type="Proteomes" id="UP000722791"/>
    </source>
</evidence>
<dbReference type="InterPro" id="IPR006553">
    <property type="entry name" value="Leu-rich_rpt_Cys-con_subtyp"/>
</dbReference>
<reference evidence="3" key="1">
    <citation type="journal article" date="2021" name="Proc. Natl. Acad. Sci. U.S.A.">
        <title>Three genomes in the algal genus Volvox reveal the fate of a haploid sex-determining region after a transition to homothallism.</title>
        <authorList>
            <person name="Yamamoto K."/>
            <person name="Hamaji T."/>
            <person name="Kawai-Toyooka H."/>
            <person name="Matsuzaki R."/>
            <person name="Takahashi F."/>
            <person name="Nishimura Y."/>
            <person name="Kawachi M."/>
            <person name="Noguchi H."/>
            <person name="Minakuchi Y."/>
            <person name="Umen J.G."/>
            <person name="Toyoda A."/>
            <person name="Nozaki H."/>
        </authorList>
    </citation>
    <scope>NUCLEOTIDE SEQUENCE</scope>
    <source>
        <strain evidence="3">NIES-3785</strain>
    </source>
</reference>
<evidence type="ECO:0000313" key="3">
    <source>
        <dbReference type="EMBL" id="GIM00380.1"/>
    </source>
</evidence>
<dbReference type="PANTHER" id="PTHR13318">
    <property type="entry name" value="PARTNER OF PAIRED, ISOFORM B-RELATED"/>
    <property type="match status" value="1"/>
</dbReference>
<dbReference type="SMART" id="SM00367">
    <property type="entry name" value="LRR_CC"/>
    <property type="match status" value="2"/>
</dbReference>
<organism evidence="3 4">
    <name type="scientific">Volvox reticuliferus</name>
    <dbReference type="NCBI Taxonomy" id="1737510"/>
    <lineage>
        <taxon>Eukaryota</taxon>
        <taxon>Viridiplantae</taxon>
        <taxon>Chlorophyta</taxon>
        <taxon>core chlorophytes</taxon>
        <taxon>Chlorophyceae</taxon>
        <taxon>CS clade</taxon>
        <taxon>Chlamydomonadales</taxon>
        <taxon>Volvocaceae</taxon>
        <taxon>Volvox</taxon>
    </lineage>
</organism>
<proteinExistence type="predicted"/>
<evidence type="ECO:0000256" key="1">
    <source>
        <dbReference type="ARBA" id="ARBA00004430"/>
    </source>
</evidence>
<dbReference type="OrthoDB" id="545575at2759"/>
<sequence>MECRRRRSAAGGACVSTPAGSTAAAAAVAQVPEMELQELCLDACFFLLYGSLVPLLRQFPHLRKLTLDNGLALENGELAQLCELSSLQELSLSGLHLVTDAGLRSLARLTRLTSVRVKGLRKLSVHAAQAYLRQKPIVRRYEEISGAFLTSLKDLSELRSVALKHLHTIGEGALAAGLGTLKQLTKLEVKDVHSMSDKVLVALTGHTGLQDLSVLHCEGVTSRGRNAVVRALGPRVAVDFEGCSLPDITRPCALPTASTQAQLIDDDQVSSSNQPRRSFQHSNQH</sequence>
<protein>
    <submittedName>
        <fullName evidence="3">Uncharacterized protein</fullName>
    </submittedName>
</protein>
<comment type="subcellular location">
    <subcellularLocation>
        <location evidence="1">Cytoplasm</location>
        <location evidence="1">Cytoskeleton</location>
        <location evidence="1">Cilium axoneme</location>
    </subcellularLocation>
</comment>
<evidence type="ECO:0000256" key="2">
    <source>
        <dbReference type="SAM" id="MobiDB-lite"/>
    </source>
</evidence>
<dbReference type="EMBL" id="BNCQ01000007">
    <property type="protein sequence ID" value="GIM00380.1"/>
    <property type="molecule type" value="Genomic_DNA"/>
</dbReference>
<gene>
    <name evidence="3" type="ORF">Vretimale_5161</name>
</gene>
<dbReference type="SUPFAM" id="SSF52047">
    <property type="entry name" value="RNI-like"/>
    <property type="match status" value="1"/>
</dbReference>
<feature type="region of interest" description="Disordered" evidence="2">
    <location>
        <begin position="266"/>
        <end position="285"/>
    </location>
</feature>